<evidence type="ECO:0000256" key="1">
    <source>
        <dbReference type="SAM" id="Coils"/>
    </source>
</evidence>
<feature type="coiled-coil region" evidence="1">
    <location>
        <begin position="420"/>
        <end position="499"/>
    </location>
</feature>
<reference evidence="2" key="1">
    <citation type="journal article" date="2014" name="Insect Biochem. Mol. Biol.">
        <title>An insight into the sialome of the frog biting fly, Corethrella appendiculata.</title>
        <authorList>
            <person name="Ribeiro J.M.C."/>
            <person name="Chagas A.C."/>
            <person name="Pham V.M."/>
            <person name="Lounibos L.P."/>
            <person name="Calvo E."/>
        </authorList>
    </citation>
    <scope>NUCLEOTIDE SEQUENCE</scope>
    <source>
        <tissue evidence="2">Salivary glands</tissue>
    </source>
</reference>
<feature type="coiled-coil region" evidence="1">
    <location>
        <begin position="112"/>
        <end position="194"/>
    </location>
</feature>
<accession>U5END0</accession>
<protein>
    <submittedName>
        <fullName evidence="2">Putative interaptin</fullName>
    </submittedName>
</protein>
<keyword evidence="1" id="KW-0175">Coiled coil</keyword>
<proteinExistence type="evidence at transcript level"/>
<dbReference type="AlphaFoldDB" id="U5END0"/>
<feature type="non-terminal residue" evidence="2">
    <location>
        <position position="1"/>
    </location>
</feature>
<name>U5END0_9DIPT</name>
<feature type="coiled-coil region" evidence="1">
    <location>
        <begin position="223"/>
        <end position="384"/>
    </location>
</feature>
<dbReference type="EMBL" id="GANO01004160">
    <property type="protein sequence ID" value="JAB55711.1"/>
    <property type="molecule type" value="mRNA"/>
</dbReference>
<feature type="coiled-coil region" evidence="1">
    <location>
        <begin position="568"/>
        <end position="760"/>
    </location>
</feature>
<sequence>TWHELLHSSRASSSNSILSEQASISFISNTSDDLSSVLKNDFTFDSGNFSFNESNKIRITSNGAQPLSSSDNHQQIIHLNNEIYTLKTENLTYKYKLREIRNEIDADWCKRYHKLLQEKEKLEEQLQNSTELAQFKSTIDRLTFQLECKEKQNQALKDKITEQHCLLQKHLDENRRLERNLLAEKNEITTLKKSENWFKNELHTCQNRFAKLKESKLLLENILQTERNRCDRLNTEFKRLIETCEAVEIKAAKEKEDLLRKLEQSILKQTEQPNSDNDDESIRAIISSEYEEKIATNKHQMEKLQTENQSIKNQLNDLQNNEIILKETISSNEILTASLNSVNNEFKEANRLLAKQVDKILCEKNQLLNENSDLNSQLNKQNFENRKREMYLQSLEGKFAKFSQDFEYLKNQQTAGVLLLGEMQDQKDNLTEELNTMAKKYSDLEQKFQLKCDELKTKEFLKNLVEDVQHTNLKLRNDNSQLQLNLSKLESKFNEKKHLKHSLRSLKSDDEENRLKILLKVAENEHRLKLKRYELNNRTLFKKVREQIRARKLAETRASFFETKALNETELECRLKIIEEKYENLLKERNQIHEILEENSFRIHDDISEIIRTLTAEINQLKLELNQFEIQRNEFCELKTNFETLEFEHNQLKMDFEDCKNQRADLKLQLNACENHTNNLEQEKLELERLHATLNEEISTAKTEIRYKLLELNASEVKIATLEESERNLIENKHIFFNEIQNLKDEKIYLQNLVNDLQRNLECVLEMSINNIQNNINNKTNHNIDEITKLIEKSSKKSLKLQSLRNCVDSLRHEMDNLNCTIRQNTTARYQQLSLMDELNAANAGFSLSTK</sequence>
<evidence type="ECO:0000313" key="2">
    <source>
        <dbReference type="EMBL" id="JAB55711.1"/>
    </source>
</evidence>
<organism evidence="2">
    <name type="scientific">Corethrella appendiculata</name>
    <dbReference type="NCBI Taxonomy" id="1370023"/>
    <lineage>
        <taxon>Eukaryota</taxon>
        <taxon>Metazoa</taxon>
        <taxon>Ecdysozoa</taxon>
        <taxon>Arthropoda</taxon>
        <taxon>Hexapoda</taxon>
        <taxon>Insecta</taxon>
        <taxon>Pterygota</taxon>
        <taxon>Neoptera</taxon>
        <taxon>Endopterygota</taxon>
        <taxon>Diptera</taxon>
        <taxon>Nematocera</taxon>
        <taxon>Culicoidea</taxon>
        <taxon>Chaoboridae</taxon>
        <taxon>Corethrella</taxon>
    </lineage>
</organism>